<evidence type="ECO:0000256" key="4">
    <source>
        <dbReference type="ARBA" id="ARBA00022692"/>
    </source>
</evidence>
<evidence type="ECO:0000256" key="1">
    <source>
        <dbReference type="ARBA" id="ARBA00004651"/>
    </source>
</evidence>
<evidence type="ECO:0000256" key="2">
    <source>
        <dbReference type="ARBA" id="ARBA00009298"/>
    </source>
</evidence>
<name>A0A1F6P9K6_9BACT</name>
<feature type="transmembrane region" description="Helical" evidence="7">
    <location>
        <begin position="61"/>
        <end position="79"/>
    </location>
</feature>
<dbReference type="PANTHER" id="PTHR33778:SF1">
    <property type="entry name" value="MAGNESIUM TRANSPORTER YHID-RELATED"/>
    <property type="match status" value="1"/>
</dbReference>
<evidence type="ECO:0000313" key="9">
    <source>
        <dbReference type="EMBL" id="OGH92614.1"/>
    </source>
</evidence>
<organism evidence="9 10">
    <name type="scientific">Candidatus Magasanikbacteria bacterium RIFOXYD1_FULL_40_23</name>
    <dbReference type="NCBI Taxonomy" id="1798705"/>
    <lineage>
        <taxon>Bacteria</taxon>
        <taxon>Candidatus Magasanikiibacteriota</taxon>
    </lineage>
</organism>
<feature type="transmembrane region" description="Helical" evidence="7">
    <location>
        <begin position="91"/>
        <end position="124"/>
    </location>
</feature>
<keyword evidence="4 7" id="KW-0812">Transmembrane</keyword>
<comment type="similarity">
    <text evidence="2">Belongs to the MgtC/SapB family.</text>
</comment>
<proteinExistence type="inferred from homology"/>
<dbReference type="Pfam" id="PF02308">
    <property type="entry name" value="MgtC"/>
    <property type="match status" value="1"/>
</dbReference>
<dbReference type="AlphaFoldDB" id="A0A1F6P9K6"/>
<dbReference type="InterPro" id="IPR049177">
    <property type="entry name" value="MgtC_SapB_SrpB_YhiD_N"/>
</dbReference>
<protein>
    <recommendedName>
        <fullName evidence="8">MgtC/SapB/SrpB/YhiD N-terminal domain-containing protein</fullName>
    </recommendedName>
</protein>
<comment type="caution">
    <text evidence="9">The sequence shown here is derived from an EMBL/GenBank/DDBJ whole genome shotgun (WGS) entry which is preliminary data.</text>
</comment>
<evidence type="ECO:0000256" key="6">
    <source>
        <dbReference type="ARBA" id="ARBA00023136"/>
    </source>
</evidence>
<evidence type="ECO:0000256" key="5">
    <source>
        <dbReference type="ARBA" id="ARBA00022989"/>
    </source>
</evidence>
<dbReference type="EMBL" id="MFRA01000005">
    <property type="protein sequence ID" value="OGH92614.1"/>
    <property type="molecule type" value="Genomic_DNA"/>
</dbReference>
<evidence type="ECO:0000256" key="7">
    <source>
        <dbReference type="SAM" id="Phobius"/>
    </source>
</evidence>
<evidence type="ECO:0000259" key="8">
    <source>
        <dbReference type="Pfam" id="PF02308"/>
    </source>
</evidence>
<keyword evidence="3" id="KW-1003">Cell membrane</keyword>
<evidence type="ECO:0000313" key="10">
    <source>
        <dbReference type="Proteomes" id="UP000176634"/>
    </source>
</evidence>
<dbReference type="PRINTS" id="PR01837">
    <property type="entry name" value="MGTCSAPBPROT"/>
</dbReference>
<keyword evidence="5 7" id="KW-1133">Transmembrane helix</keyword>
<keyword evidence="6 7" id="KW-0472">Membrane</keyword>
<evidence type="ECO:0000256" key="3">
    <source>
        <dbReference type="ARBA" id="ARBA00022475"/>
    </source>
</evidence>
<sequence length="141" mass="14812">MGELLLIARVVIAMFLGGVLGRQRQQMGKWAGIRTYALVSGGSALFTVLSLTAFGTDTARVAAGVVTGIGFLGAGTILHKENRVEGLTTAAGLWMVSAIGMAVALDLFILAAFSTLLALFVFIFDDKKMGVIKSVSKNEDD</sequence>
<feature type="domain" description="MgtC/SapB/SrpB/YhiD N-terminal" evidence="8">
    <location>
        <begin position="11"/>
        <end position="124"/>
    </location>
</feature>
<dbReference type="STRING" id="1798705.A2563_02985"/>
<gene>
    <name evidence="9" type="ORF">A2563_02985</name>
</gene>
<dbReference type="GO" id="GO:0005886">
    <property type="term" value="C:plasma membrane"/>
    <property type="evidence" value="ECO:0007669"/>
    <property type="project" value="UniProtKB-SubCell"/>
</dbReference>
<comment type="subcellular location">
    <subcellularLocation>
        <location evidence="1">Cell membrane</location>
        <topology evidence="1">Multi-pass membrane protein</topology>
    </subcellularLocation>
</comment>
<accession>A0A1F6P9K6</accession>
<reference evidence="9 10" key="1">
    <citation type="journal article" date="2016" name="Nat. Commun.">
        <title>Thousands of microbial genomes shed light on interconnected biogeochemical processes in an aquifer system.</title>
        <authorList>
            <person name="Anantharaman K."/>
            <person name="Brown C.T."/>
            <person name="Hug L.A."/>
            <person name="Sharon I."/>
            <person name="Castelle C.J."/>
            <person name="Probst A.J."/>
            <person name="Thomas B.C."/>
            <person name="Singh A."/>
            <person name="Wilkins M.J."/>
            <person name="Karaoz U."/>
            <person name="Brodie E.L."/>
            <person name="Williams K.H."/>
            <person name="Hubbard S.S."/>
            <person name="Banfield J.F."/>
        </authorList>
    </citation>
    <scope>NUCLEOTIDE SEQUENCE [LARGE SCALE GENOMIC DNA]</scope>
</reference>
<dbReference type="PANTHER" id="PTHR33778">
    <property type="entry name" value="PROTEIN MGTC"/>
    <property type="match status" value="1"/>
</dbReference>
<feature type="transmembrane region" description="Helical" evidence="7">
    <location>
        <begin position="31"/>
        <end position="54"/>
    </location>
</feature>
<dbReference type="InterPro" id="IPR003416">
    <property type="entry name" value="MgtC/SapB/SrpB/YhiD_fam"/>
</dbReference>
<dbReference type="Proteomes" id="UP000176634">
    <property type="component" value="Unassembled WGS sequence"/>
</dbReference>